<dbReference type="Proteomes" id="UP000282433">
    <property type="component" value="Chromosome"/>
</dbReference>
<name>A0A3S4GMC7_KLEPN</name>
<organism evidence="1 2">
    <name type="scientific">Klebsiella pneumoniae</name>
    <dbReference type="NCBI Taxonomy" id="573"/>
    <lineage>
        <taxon>Bacteria</taxon>
        <taxon>Pseudomonadati</taxon>
        <taxon>Pseudomonadota</taxon>
        <taxon>Gammaproteobacteria</taxon>
        <taxon>Enterobacterales</taxon>
        <taxon>Enterobacteriaceae</taxon>
        <taxon>Klebsiella/Raoultella group</taxon>
        <taxon>Klebsiella</taxon>
        <taxon>Klebsiella pneumoniae complex</taxon>
    </lineage>
</organism>
<reference evidence="1 2" key="1">
    <citation type="submission" date="2018-12" db="EMBL/GenBank/DDBJ databases">
        <authorList>
            <consortium name="Pathogen Informatics"/>
        </authorList>
    </citation>
    <scope>NUCLEOTIDE SEQUENCE [LARGE SCALE GENOMIC DNA]</scope>
    <source>
        <strain evidence="1 2">NCTC13635</strain>
    </source>
</reference>
<evidence type="ECO:0000313" key="2">
    <source>
        <dbReference type="Proteomes" id="UP000282433"/>
    </source>
</evidence>
<evidence type="ECO:0000313" key="1">
    <source>
        <dbReference type="EMBL" id="VEB07215.1"/>
    </source>
</evidence>
<accession>A0A3S4GMC7</accession>
<dbReference type="SUPFAM" id="SSF52343">
    <property type="entry name" value="Ferredoxin reductase-like, C-terminal NADP-linked domain"/>
    <property type="match status" value="1"/>
</dbReference>
<gene>
    <name evidence="1" type="ORF">NCTC13635_06610</name>
</gene>
<protein>
    <submittedName>
        <fullName evidence="1">Flavodoxin reductases (Ferredoxin-NADPH reductases) family 1</fullName>
    </submittedName>
</protein>
<dbReference type="AlphaFoldDB" id="A0A3S4GMC7"/>
<dbReference type="EMBL" id="LR134162">
    <property type="protein sequence ID" value="VEB07215.1"/>
    <property type="molecule type" value="Genomic_DNA"/>
</dbReference>
<sequence length="70" mass="7521">MLSSDTLRAAPWRDRVNVHVSALGSRLDLPRLFADLEPGTHVYTCGPTALNEAVKAAAERHQVPASQAAL</sequence>
<dbReference type="Gene3D" id="3.40.50.80">
    <property type="entry name" value="Nucleotide-binding domain of ferredoxin-NADP reductase (FNR) module"/>
    <property type="match status" value="1"/>
</dbReference>
<dbReference type="InterPro" id="IPR039261">
    <property type="entry name" value="FNR_nucleotide-bd"/>
</dbReference>
<proteinExistence type="predicted"/>